<feature type="domain" description="Outer membrane protein beta-barrel" evidence="2">
    <location>
        <begin position="542"/>
        <end position="725"/>
    </location>
</feature>
<protein>
    <submittedName>
        <fullName evidence="3">Outer membrane protein with beta-barrel domain</fullName>
    </submittedName>
</protein>
<evidence type="ECO:0000259" key="2">
    <source>
        <dbReference type="Pfam" id="PF13568"/>
    </source>
</evidence>
<comment type="caution">
    <text evidence="3">The sequence shown here is derived from an EMBL/GenBank/DDBJ whole genome shotgun (WGS) entry which is preliminary data.</text>
</comment>
<dbReference type="OrthoDB" id="794435at2"/>
<dbReference type="Pfam" id="PF13568">
    <property type="entry name" value="OMP_b-brl_2"/>
    <property type="match status" value="1"/>
</dbReference>
<feature type="region of interest" description="Disordered" evidence="1">
    <location>
        <begin position="348"/>
        <end position="399"/>
    </location>
</feature>
<reference evidence="3 4" key="1">
    <citation type="submission" date="2019-07" db="EMBL/GenBank/DDBJ databases">
        <title>Genomic Encyclopedia of Archaeal and Bacterial Type Strains, Phase II (KMG-II): from individual species to whole genera.</title>
        <authorList>
            <person name="Goeker M."/>
        </authorList>
    </citation>
    <scope>NUCLEOTIDE SEQUENCE [LARGE SCALE GENOMIC DNA]</scope>
    <source>
        <strain evidence="3 4">ATCC BAA-1854</strain>
    </source>
</reference>
<feature type="region of interest" description="Disordered" evidence="1">
    <location>
        <begin position="199"/>
        <end position="220"/>
    </location>
</feature>
<evidence type="ECO:0000313" key="4">
    <source>
        <dbReference type="Proteomes" id="UP000317010"/>
    </source>
</evidence>
<feature type="region of interest" description="Disordered" evidence="1">
    <location>
        <begin position="120"/>
        <end position="159"/>
    </location>
</feature>
<feature type="compositionally biased region" description="Polar residues" evidence="1">
    <location>
        <begin position="120"/>
        <end position="135"/>
    </location>
</feature>
<feature type="compositionally biased region" description="Low complexity" evidence="1">
    <location>
        <begin position="147"/>
        <end position="159"/>
    </location>
</feature>
<dbReference type="EMBL" id="VLLI01000007">
    <property type="protein sequence ID" value="TWI99210.1"/>
    <property type="molecule type" value="Genomic_DNA"/>
</dbReference>
<name>A0A562U299_9SPHI</name>
<organism evidence="3 4">
    <name type="scientific">Mucilaginibacter frigoritolerans</name>
    <dbReference type="NCBI Taxonomy" id="652788"/>
    <lineage>
        <taxon>Bacteria</taxon>
        <taxon>Pseudomonadati</taxon>
        <taxon>Bacteroidota</taxon>
        <taxon>Sphingobacteriia</taxon>
        <taxon>Sphingobacteriales</taxon>
        <taxon>Sphingobacteriaceae</taxon>
        <taxon>Mucilaginibacter</taxon>
    </lineage>
</organism>
<feature type="region of interest" description="Disordered" evidence="1">
    <location>
        <begin position="432"/>
        <end position="471"/>
    </location>
</feature>
<feature type="compositionally biased region" description="Basic and acidic residues" evidence="1">
    <location>
        <begin position="501"/>
        <end position="510"/>
    </location>
</feature>
<feature type="compositionally biased region" description="Polar residues" evidence="1">
    <location>
        <begin position="382"/>
        <end position="392"/>
    </location>
</feature>
<proteinExistence type="predicted"/>
<dbReference type="AlphaFoldDB" id="A0A562U299"/>
<evidence type="ECO:0000256" key="1">
    <source>
        <dbReference type="SAM" id="MobiDB-lite"/>
    </source>
</evidence>
<feature type="region of interest" description="Disordered" evidence="1">
    <location>
        <begin position="496"/>
        <end position="549"/>
    </location>
</feature>
<gene>
    <name evidence="3" type="ORF">JN11_02526</name>
</gene>
<dbReference type="RefSeq" id="WP_144912984.1">
    <property type="nucleotide sequence ID" value="NZ_VLLI01000007.1"/>
</dbReference>
<dbReference type="Proteomes" id="UP000317010">
    <property type="component" value="Unassembled WGS sequence"/>
</dbReference>
<sequence length="756" mass="80325">MNNSLKYLKFWQKKRNELQINDDPQADWFSMQSLLETHLPVNNHPGIKKGSSFKGKIFKMLPKLLITFSAAAMIYTASHIILKKVHQQHTKPNNERLLADSINKDTLNIDSALLEDSLISTNQPKANDSNVSVSGDNKKESTNLLSNNNPNGITTNNKTNSSATISAAKASAQNKSLPDIINKVDNKLASASTANNKIVSDNKLGSSSSAGNKTSTGNKLNVVSATGNKTVLNNLTNNKGNAPLFGTKTNNPNGALSSANKTIPGNKPGWASEKNKTVSGSGLGYSPSSGNKTMAGNKHSAASSINIKSVPGNKLGSSPSSGNKTNMAKKLGAASSANIKTVNSHKLGAASSSNKTTLLNKPGNGLVTSHSGTTHRNKFTGVLTSGNKNTGSNKRKSNLLADNKIIHSNRPGSTLSKSNGAVSGIRLLSASKNNNRGNIHNGYLPSGSSKIEPAIGTQTAGGSDKDEKGTTADNLHNKQQEILTAAPPQTLIDAVSSNRAADSKKSDQKPGLKLLANQSKNNNTKNKKDKSSKNAKPTSQKNLGPSKLDWGVLGGVNSSGSFTSSKQNANFYGSSPVDAYFGLFATYKLNDTWAVGLQTQFFSPQSITTSYTHANESKVDSGQSLQITASRKLYTVNIPINVIYKVSDNFSLMGGPVIGIPIKQISATSTLLPATIKNDSAYYAKVSSILNQTNYEQKLNIGINAGVGFHYKRWLFEASYLKSLTGYAISNTWGTYKSSGSTFQFTIGFQISNPKQ</sequence>
<feature type="compositionally biased region" description="Polar residues" evidence="1">
    <location>
        <begin position="348"/>
        <end position="359"/>
    </location>
</feature>
<keyword evidence="4" id="KW-1185">Reference proteome</keyword>
<accession>A0A562U299</accession>
<evidence type="ECO:0000313" key="3">
    <source>
        <dbReference type="EMBL" id="TWI99210.1"/>
    </source>
</evidence>
<dbReference type="InterPro" id="IPR025665">
    <property type="entry name" value="Beta-barrel_OMP_2"/>
</dbReference>